<feature type="compositionally biased region" description="Low complexity" evidence="1">
    <location>
        <begin position="35"/>
        <end position="46"/>
    </location>
</feature>
<feature type="compositionally biased region" description="Basic and acidic residues" evidence="1">
    <location>
        <begin position="9"/>
        <end position="21"/>
    </location>
</feature>
<gene>
    <name evidence="2" type="ORF">PLEPLA_LOCUS13255</name>
</gene>
<dbReference type="AlphaFoldDB" id="A0A9N7YBE8"/>
<feature type="region of interest" description="Disordered" evidence="1">
    <location>
        <begin position="1"/>
        <end position="79"/>
    </location>
</feature>
<comment type="caution">
    <text evidence="2">The sequence shown here is derived from an EMBL/GenBank/DDBJ whole genome shotgun (WGS) entry which is preliminary data.</text>
</comment>
<keyword evidence="3" id="KW-1185">Reference proteome</keyword>
<evidence type="ECO:0000313" key="2">
    <source>
        <dbReference type="EMBL" id="CAB1425325.1"/>
    </source>
</evidence>
<accession>A0A9N7YBE8</accession>
<protein>
    <submittedName>
        <fullName evidence="2">Uncharacterized protein</fullName>
    </submittedName>
</protein>
<proteinExistence type="predicted"/>
<name>A0A9N7YBE8_PLEPL</name>
<dbReference type="EMBL" id="CADEAL010000794">
    <property type="protein sequence ID" value="CAB1425325.1"/>
    <property type="molecule type" value="Genomic_DNA"/>
</dbReference>
<reference evidence="2" key="1">
    <citation type="submission" date="2020-03" db="EMBL/GenBank/DDBJ databases">
        <authorList>
            <person name="Weist P."/>
        </authorList>
    </citation>
    <scope>NUCLEOTIDE SEQUENCE</scope>
</reference>
<organism evidence="2 3">
    <name type="scientific">Pleuronectes platessa</name>
    <name type="common">European plaice</name>
    <dbReference type="NCBI Taxonomy" id="8262"/>
    <lineage>
        <taxon>Eukaryota</taxon>
        <taxon>Metazoa</taxon>
        <taxon>Chordata</taxon>
        <taxon>Craniata</taxon>
        <taxon>Vertebrata</taxon>
        <taxon>Euteleostomi</taxon>
        <taxon>Actinopterygii</taxon>
        <taxon>Neopterygii</taxon>
        <taxon>Teleostei</taxon>
        <taxon>Neoteleostei</taxon>
        <taxon>Acanthomorphata</taxon>
        <taxon>Carangaria</taxon>
        <taxon>Pleuronectiformes</taxon>
        <taxon>Pleuronectoidei</taxon>
        <taxon>Pleuronectidae</taxon>
        <taxon>Pleuronectes</taxon>
    </lineage>
</organism>
<evidence type="ECO:0000313" key="3">
    <source>
        <dbReference type="Proteomes" id="UP001153269"/>
    </source>
</evidence>
<dbReference type="Proteomes" id="UP001153269">
    <property type="component" value="Unassembled WGS sequence"/>
</dbReference>
<evidence type="ECO:0000256" key="1">
    <source>
        <dbReference type="SAM" id="MobiDB-lite"/>
    </source>
</evidence>
<sequence>MVTRMRVSVCRDKQGGGDKRLRLLVGSPRSQLDPAAAARSTAASKSPEAGPTHRAAAEPSPAPPLPMADTPLPQSAASCTSFPLRSADRAARSAARPLHPKPRTFRRTPLRANRLYRAPCPYLGRLNIFTGTRAELLRMRGGFSASCCEVSCCRRHVGQDTQTSEQPCMAYGEQMLGE</sequence>